<gene>
    <name evidence="3" type="ORF">FBF83_10120</name>
</gene>
<dbReference type="OrthoDB" id="291892at2"/>
<dbReference type="Pfam" id="PF04892">
    <property type="entry name" value="VanZ"/>
    <property type="match status" value="1"/>
</dbReference>
<feature type="domain" description="VanZ-like" evidence="2">
    <location>
        <begin position="25"/>
        <end position="166"/>
    </location>
</feature>
<name>A0A4U1MKF2_9BACL</name>
<dbReference type="NCBIfam" id="NF037970">
    <property type="entry name" value="vanZ_1"/>
    <property type="match status" value="1"/>
</dbReference>
<keyword evidence="1" id="KW-0812">Transmembrane</keyword>
<keyword evidence="1" id="KW-0472">Membrane</keyword>
<feature type="transmembrane region" description="Helical" evidence="1">
    <location>
        <begin position="12"/>
        <end position="37"/>
    </location>
</feature>
<reference evidence="3 4" key="1">
    <citation type="submission" date="2019-04" db="EMBL/GenBank/DDBJ databases">
        <title>Genome sequence of Bacillus hwajinpoensis strain Y2.</title>
        <authorList>
            <person name="Fair J.L."/>
            <person name="Maclea K.S."/>
        </authorList>
    </citation>
    <scope>NUCLEOTIDE SEQUENCE [LARGE SCALE GENOMIC DNA]</scope>
    <source>
        <strain evidence="3 4">Y2</strain>
    </source>
</reference>
<accession>A0A4U1MKF2</accession>
<protein>
    <submittedName>
        <fullName evidence="3">VanZ family protein</fullName>
    </submittedName>
</protein>
<sequence>MIVTKLIRTESVLMIITFIMNWKWFILSIMMMGILFISSHTPYQQQDMKPFFRDYVTLTKENLPQVEFTYDGTLVTPSQPYQYVEFFIRKGAHVASFGLLAFLSVMAFRERGQHQHLLLGSFTAFAYALFDEFHQSLVKGRTGHLIDVLIPDTSGIFLAAFLFTIVQRFKMKKPR</sequence>
<dbReference type="PIRSF" id="PIRSF019083">
    <property type="entry name" value="UCP019083_VanZ"/>
    <property type="match status" value="1"/>
</dbReference>
<comment type="caution">
    <text evidence="3">The sequence shown here is derived from an EMBL/GenBank/DDBJ whole genome shotgun (WGS) entry which is preliminary data.</text>
</comment>
<dbReference type="InterPro" id="IPR016747">
    <property type="entry name" value="Phosphotransbutyrylase"/>
</dbReference>
<evidence type="ECO:0000313" key="3">
    <source>
        <dbReference type="EMBL" id="TKD71104.1"/>
    </source>
</evidence>
<feature type="transmembrane region" description="Helical" evidence="1">
    <location>
        <begin position="145"/>
        <end position="166"/>
    </location>
</feature>
<dbReference type="AlphaFoldDB" id="A0A4U1MKF2"/>
<feature type="transmembrane region" description="Helical" evidence="1">
    <location>
        <begin position="91"/>
        <end position="109"/>
    </location>
</feature>
<evidence type="ECO:0000259" key="2">
    <source>
        <dbReference type="Pfam" id="PF04892"/>
    </source>
</evidence>
<dbReference type="Proteomes" id="UP000310541">
    <property type="component" value="Unassembled WGS sequence"/>
</dbReference>
<dbReference type="InterPro" id="IPR006976">
    <property type="entry name" value="VanZ-like"/>
</dbReference>
<dbReference type="EMBL" id="SWFM01000002">
    <property type="protein sequence ID" value="TKD71104.1"/>
    <property type="molecule type" value="Genomic_DNA"/>
</dbReference>
<feature type="transmembrane region" description="Helical" evidence="1">
    <location>
        <begin position="116"/>
        <end position="133"/>
    </location>
</feature>
<keyword evidence="1" id="KW-1133">Transmembrane helix</keyword>
<proteinExistence type="predicted"/>
<evidence type="ECO:0000313" key="4">
    <source>
        <dbReference type="Proteomes" id="UP000310541"/>
    </source>
</evidence>
<evidence type="ECO:0000256" key="1">
    <source>
        <dbReference type="SAM" id="Phobius"/>
    </source>
</evidence>
<organism evidence="3 4">
    <name type="scientific">Guptibacillus hwajinpoensis</name>
    <dbReference type="NCBI Taxonomy" id="208199"/>
    <lineage>
        <taxon>Bacteria</taxon>
        <taxon>Bacillati</taxon>
        <taxon>Bacillota</taxon>
        <taxon>Bacilli</taxon>
        <taxon>Bacillales</taxon>
        <taxon>Guptibacillaceae</taxon>
        <taxon>Guptibacillus</taxon>
    </lineage>
</organism>